<name>M5A205_9BRAD</name>
<evidence type="ECO:0000259" key="4">
    <source>
        <dbReference type="PROSITE" id="PS50885"/>
    </source>
</evidence>
<dbReference type="PROSITE" id="PS50112">
    <property type="entry name" value="PAS"/>
    <property type="match status" value="1"/>
</dbReference>
<dbReference type="Proteomes" id="UP000011841">
    <property type="component" value="Chromosome"/>
</dbReference>
<dbReference type="eggNOG" id="COG5000">
    <property type="taxonomic scope" value="Bacteria"/>
</dbReference>
<dbReference type="GO" id="GO:0007165">
    <property type="term" value="P:signal transduction"/>
    <property type="evidence" value="ECO:0007669"/>
    <property type="project" value="InterPro"/>
</dbReference>
<dbReference type="Pfam" id="PF08448">
    <property type="entry name" value="PAS_4"/>
    <property type="match status" value="1"/>
</dbReference>
<evidence type="ECO:0000256" key="2">
    <source>
        <dbReference type="SAM" id="Phobius"/>
    </source>
</evidence>
<dbReference type="SUPFAM" id="SSF55785">
    <property type="entry name" value="PYP-like sensor domain (PAS domain)"/>
    <property type="match status" value="2"/>
</dbReference>
<dbReference type="EMBL" id="AP012603">
    <property type="protein sequence ID" value="BAM92900.1"/>
    <property type="molecule type" value="Genomic_DNA"/>
</dbReference>
<evidence type="ECO:0000256" key="1">
    <source>
        <dbReference type="SAM" id="Coils"/>
    </source>
</evidence>
<dbReference type="Gene3D" id="3.30.450.20">
    <property type="entry name" value="PAS domain"/>
    <property type="match status" value="2"/>
</dbReference>
<accession>M5A205</accession>
<dbReference type="InterPro" id="IPR035965">
    <property type="entry name" value="PAS-like_dom_sf"/>
</dbReference>
<keyword evidence="2" id="KW-0812">Transmembrane</keyword>
<sequence length="550" mass="61667">MRELLRGFAKSLPSFSLNDKISAAAAAFAALVLLSTVVSLTAFREQRALYGRLEALSAASRNIERINGLIYAVVMESRGIYMSADRTTARRYADSQLAKLQQLTKIADEWQNQITPDDGARFAQAKQRLDQFIAFRTDMARQTISVGSTAARELGDNDENRAARTALNDELDQVSRAYAEWMSELDQLADARGAAYFFLGTLGAVKIMLLATAVLALRHGVLRPLLDIAKVTDRITAGRIKLRIPHSKRQDEIGRVARAVEAFQNGVFRIQELEQHEIEFERQHADILREHVRLEQGALSTQQRLDAAIASMAQGLIMLDSFCYVLMVNDQYRALYNLPASIARPGAHARDILAHRAKMGLLREKPSEYLAALRQRMKEGRPSTVEVDLGDGRVIRVCERPVQGGGWMATHEDFTAQRRNERILARAEYFLAALLENIPQAVVAKDAESLRYVFVNRATEVLFGLPRSEIIGRAARDLFPEPTCTLIENFDRQLLSDETDQTPKSHSVEMPGNRIREVVVRRLRVSIGEGEPKFLLNIIEDRTADQRAAA</sequence>
<keyword evidence="2" id="KW-0472">Membrane</keyword>
<proteinExistence type="predicted"/>
<dbReference type="GO" id="GO:0016020">
    <property type="term" value="C:membrane"/>
    <property type="evidence" value="ECO:0007669"/>
    <property type="project" value="InterPro"/>
</dbReference>
<dbReference type="Pfam" id="PF12860">
    <property type="entry name" value="PAS_7"/>
    <property type="match status" value="1"/>
</dbReference>
<keyword evidence="1" id="KW-0175">Coiled coil</keyword>
<evidence type="ECO:0000313" key="6">
    <source>
        <dbReference type="Proteomes" id="UP000011841"/>
    </source>
</evidence>
<dbReference type="PANTHER" id="PTHR44757">
    <property type="entry name" value="DIGUANYLATE CYCLASE DGCP"/>
    <property type="match status" value="1"/>
</dbReference>
<dbReference type="PANTHER" id="PTHR44757:SF2">
    <property type="entry name" value="BIOFILM ARCHITECTURE MAINTENANCE PROTEIN MBAA"/>
    <property type="match status" value="1"/>
</dbReference>
<feature type="coiled-coil region" evidence="1">
    <location>
        <begin position="164"/>
        <end position="191"/>
    </location>
</feature>
<feature type="transmembrane region" description="Helical" evidence="2">
    <location>
        <begin position="20"/>
        <end position="43"/>
    </location>
</feature>
<keyword evidence="6" id="KW-1185">Reference proteome</keyword>
<feature type="domain" description="PAS" evidence="3">
    <location>
        <begin position="427"/>
        <end position="497"/>
    </location>
</feature>
<dbReference type="SMART" id="SM00091">
    <property type="entry name" value="PAS"/>
    <property type="match status" value="2"/>
</dbReference>
<dbReference type="HOGENOM" id="CLU_552838_0_0_5"/>
<dbReference type="InterPro" id="IPR013656">
    <property type="entry name" value="PAS_4"/>
</dbReference>
<dbReference type="RefSeq" id="WP_015669974.1">
    <property type="nucleotide sequence ID" value="NC_020453.1"/>
</dbReference>
<dbReference type="SUPFAM" id="SSF158472">
    <property type="entry name" value="HAMP domain-like"/>
    <property type="match status" value="1"/>
</dbReference>
<dbReference type="AlphaFoldDB" id="M5A205"/>
<dbReference type="InterPro" id="IPR052155">
    <property type="entry name" value="Biofilm_reg_signaling"/>
</dbReference>
<dbReference type="STRING" id="1245469.S58_69340"/>
<organism evidence="5 6">
    <name type="scientific">Bradyrhizobium oligotrophicum S58</name>
    <dbReference type="NCBI Taxonomy" id="1245469"/>
    <lineage>
        <taxon>Bacteria</taxon>
        <taxon>Pseudomonadati</taxon>
        <taxon>Pseudomonadota</taxon>
        <taxon>Alphaproteobacteria</taxon>
        <taxon>Hyphomicrobiales</taxon>
        <taxon>Nitrobacteraceae</taxon>
        <taxon>Bradyrhizobium</taxon>
    </lineage>
</organism>
<dbReference type="SMART" id="SM00304">
    <property type="entry name" value="HAMP"/>
    <property type="match status" value="1"/>
</dbReference>
<dbReference type="OrthoDB" id="3378718at2"/>
<dbReference type="KEGG" id="aol:S58_69340"/>
<dbReference type="PATRIC" id="fig|1245469.3.peg.7090"/>
<dbReference type="Gene3D" id="1.10.8.500">
    <property type="entry name" value="HAMP domain in histidine kinase"/>
    <property type="match status" value="1"/>
</dbReference>
<keyword evidence="2" id="KW-1133">Transmembrane helix</keyword>
<dbReference type="InterPro" id="IPR003660">
    <property type="entry name" value="HAMP_dom"/>
</dbReference>
<dbReference type="PROSITE" id="PS50885">
    <property type="entry name" value="HAMP"/>
    <property type="match status" value="1"/>
</dbReference>
<gene>
    <name evidence="5" type="ORF">S58_69340</name>
</gene>
<feature type="domain" description="HAMP" evidence="4">
    <location>
        <begin position="219"/>
        <end position="272"/>
    </location>
</feature>
<dbReference type="Pfam" id="PF00672">
    <property type="entry name" value="HAMP"/>
    <property type="match status" value="1"/>
</dbReference>
<dbReference type="InterPro" id="IPR000014">
    <property type="entry name" value="PAS"/>
</dbReference>
<feature type="transmembrane region" description="Helical" evidence="2">
    <location>
        <begin position="195"/>
        <end position="217"/>
    </location>
</feature>
<dbReference type="GeneID" id="301820603"/>
<protein>
    <recommendedName>
        <fullName evidence="7">PAS domain-containing protein</fullName>
    </recommendedName>
</protein>
<dbReference type="NCBIfam" id="TIGR00229">
    <property type="entry name" value="sensory_box"/>
    <property type="match status" value="1"/>
</dbReference>
<reference evidence="5 6" key="1">
    <citation type="journal article" date="2013" name="Appl. Environ. Microbiol.">
        <title>Genome analysis suggests that the soil oligotrophic bacterium Agromonas oligotrophica (Bradyrhizobium oligotrophicum) is a nitrogen-fixing symbiont of Aeschynomene indica.</title>
        <authorList>
            <person name="Okubo T."/>
            <person name="Fukushima S."/>
            <person name="Itakura M."/>
            <person name="Oshima K."/>
            <person name="Longtonglang A."/>
            <person name="Teaumroong N."/>
            <person name="Mitsui H."/>
            <person name="Hattori M."/>
            <person name="Hattori R."/>
            <person name="Hattori T."/>
            <person name="Minamisawa K."/>
        </authorList>
    </citation>
    <scope>NUCLEOTIDE SEQUENCE [LARGE SCALE GENOMIC DNA]</scope>
    <source>
        <strain evidence="5 6">S58</strain>
    </source>
</reference>
<evidence type="ECO:0008006" key="7">
    <source>
        <dbReference type="Google" id="ProtNLM"/>
    </source>
</evidence>
<dbReference type="CDD" id="cd06225">
    <property type="entry name" value="HAMP"/>
    <property type="match status" value="1"/>
</dbReference>
<evidence type="ECO:0000259" key="3">
    <source>
        <dbReference type="PROSITE" id="PS50112"/>
    </source>
</evidence>
<evidence type="ECO:0000313" key="5">
    <source>
        <dbReference type="EMBL" id="BAM92900.1"/>
    </source>
</evidence>